<sequence length="89" mass="10596">MKRKLLDILACPMCKKHPLELIEIKTKNDEVVEGAIYCDTCERYFLIIEEIPVMLPDELRDKKQEDEFLKRNKDSLPEKIIKQGKPWHL</sequence>
<dbReference type="Pfam" id="PF03966">
    <property type="entry name" value="Trm112p"/>
    <property type="match status" value="1"/>
</dbReference>
<dbReference type="AlphaFoldDB" id="A0A075H624"/>
<dbReference type="Gene3D" id="2.20.25.10">
    <property type="match status" value="1"/>
</dbReference>
<accession>A0A075H624</accession>
<reference evidence="1" key="1">
    <citation type="journal article" date="2014" name="Genome Biol. Evol.">
        <title>Pangenome evidence for extensive interdomain horizontal transfer affecting lineage core and shell genes in uncultured planktonic thaumarchaeota and euryarchaeota.</title>
        <authorList>
            <person name="Deschamps P."/>
            <person name="Zivanovic Y."/>
            <person name="Moreira D."/>
            <person name="Rodriguez-Valera F."/>
            <person name="Lopez-Garcia P."/>
        </authorList>
    </citation>
    <scope>NUCLEOTIDE SEQUENCE</scope>
</reference>
<dbReference type="SUPFAM" id="SSF158997">
    <property type="entry name" value="Trm112p-like"/>
    <property type="match status" value="1"/>
</dbReference>
<dbReference type="InterPro" id="IPR005651">
    <property type="entry name" value="Trm112-like"/>
</dbReference>
<evidence type="ECO:0000313" key="1">
    <source>
        <dbReference type="EMBL" id="AIF10580.1"/>
    </source>
</evidence>
<organism evidence="1">
    <name type="scientific">uncultured marine thaumarchaeote KM3_46_G10</name>
    <dbReference type="NCBI Taxonomy" id="1456161"/>
    <lineage>
        <taxon>Archaea</taxon>
        <taxon>Nitrososphaerota</taxon>
        <taxon>environmental samples</taxon>
    </lineage>
</organism>
<dbReference type="EMBL" id="KF900895">
    <property type="protein sequence ID" value="AIF10580.1"/>
    <property type="molecule type" value="Genomic_DNA"/>
</dbReference>
<evidence type="ECO:0008006" key="2">
    <source>
        <dbReference type="Google" id="ProtNLM"/>
    </source>
</evidence>
<protein>
    <recommendedName>
        <fullName evidence="2">Trm112 family protein</fullName>
    </recommendedName>
</protein>
<proteinExistence type="predicted"/>
<name>A0A075H624_9ARCH</name>